<keyword evidence="3" id="KW-1185">Reference proteome</keyword>
<dbReference type="SUPFAM" id="SSF54495">
    <property type="entry name" value="UBC-like"/>
    <property type="match status" value="1"/>
</dbReference>
<evidence type="ECO:0000313" key="3">
    <source>
        <dbReference type="Proteomes" id="UP001626550"/>
    </source>
</evidence>
<evidence type="ECO:0000259" key="1">
    <source>
        <dbReference type="PROSITE" id="PS50127"/>
    </source>
</evidence>
<dbReference type="Proteomes" id="UP001626550">
    <property type="component" value="Unassembled WGS sequence"/>
</dbReference>
<accession>A0ABD2PTQ0</accession>
<feature type="domain" description="UBC core" evidence="1">
    <location>
        <begin position="1"/>
        <end position="93"/>
    </location>
</feature>
<dbReference type="Gene3D" id="3.10.110.10">
    <property type="entry name" value="Ubiquitin Conjugating Enzyme"/>
    <property type="match status" value="1"/>
</dbReference>
<evidence type="ECO:0000313" key="2">
    <source>
        <dbReference type="EMBL" id="KAL3310443.1"/>
    </source>
</evidence>
<comment type="caution">
    <text evidence="2">The sequence shown here is derived from an EMBL/GenBank/DDBJ whole genome shotgun (WGS) entry which is preliminary data.</text>
</comment>
<dbReference type="PROSITE" id="PS50127">
    <property type="entry name" value="UBC_2"/>
    <property type="match status" value="1"/>
</dbReference>
<sequence>MDYPHDPPNVSCFSEIAHPNIDGDMKQDNICLNVLSDWSNHYSLLTIINGLIFLLNNPNFGDPNNSLHDWQDIENIENFYKDELEKQLPDSTLPLFPRYALWASKHKFGKFAEVDCKWEGSDEDDFAETDDDESRPVDRNVSELVKEYAISQYSINDWTQGRLCVSTTDVEPQIETPWYNSIVSSAVFNVVTVSTLQSRRDYFYCESGSRYAFLCMRILHGLREASASSSVKSHMWQLGTVAGNLYTEPRLRPGTENTFCGYHKYSSNDLYSLNDMKPCKPAPNDPIFVPSDGSDSVTEYQQQQIYENDSNTLRKIIPWSALFRQSRWPFSFAPGIAISNYFFDNYIFNPAMAQCKRASSHRLLCDVFRNPADVIIANGFVSWVSLTVAAALSITCNWIGYINRCELYATVGHTRPHYSIRRITDNFAVDRISFLNNLPMTRPLLGGWPLALAHNLLRQITNFILRQGVALPQNPHHLAQGHVFDVVQTKEHDYSTVILLPFTDVDDI</sequence>
<dbReference type="CDD" id="cd23794">
    <property type="entry name" value="UBCc_UBE2F_UBE2M"/>
    <property type="match status" value="1"/>
</dbReference>
<dbReference type="AlphaFoldDB" id="A0ABD2PTQ0"/>
<dbReference type="InterPro" id="IPR050113">
    <property type="entry name" value="Ub_conjugating_enzyme"/>
</dbReference>
<dbReference type="PANTHER" id="PTHR24067">
    <property type="entry name" value="UBIQUITIN-CONJUGATING ENZYME E2"/>
    <property type="match status" value="1"/>
</dbReference>
<proteinExistence type="predicted"/>
<organism evidence="2 3">
    <name type="scientific">Cichlidogyrus casuarinus</name>
    <dbReference type="NCBI Taxonomy" id="1844966"/>
    <lineage>
        <taxon>Eukaryota</taxon>
        <taxon>Metazoa</taxon>
        <taxon>Spiralia</taxon>
        <taxon>Lophotrochozoa</taxon>
        <taxon>Platyhelminthes</taxon>
        <taxon>Monogenea</taxon>
        <taxon>Monopisthocotylea</taxon>
        <taxon>Dactylogyridea</taxon>
        <taxon>Ancyrocephalidae</taxon>
        <taxon>Cichlidogyrus</taxon>
    </lineage>
</organism>
<protein>
    <submittedName>
        <fullName evidence="2">NEDD8-conjugating enzyme Ubc12</fullName>
    </submittedName>
</protein>
<reference evidence="2 3" key="1">
    <citation type="submission" date="2024-11" db="EMBL/GenBank/DDBJ databases">
        <title>Adaptive evolution of stress response genes in parasites aligns with host niche diversity.</title>
        <authorList>
            <person name="Hahn C."/>
            <person name="Resl P."/>
        </authorList>
    </citation>
    <scope>NUCLEOTIDE SEQUENCE [LARGE SCALE GENOMIC DNA]</scope>
    <source>
        <strain evidence="2">EGGRZ-B1_66</strain>
        <tissue evidence="2">Body</tissue>
    </source>
</reference>
<name>A0ABD2PTQ0_9PLAT</name>
<gene>
    <name evidence="2" type="primary">UBE2M</name>
    <name evidence="2" type="ORF">Ciccas_010993</name>
</gene>
<dbReference type="InterPro" id="IPR000608">
    <property type="entry name" value="UBC"/>
</dbReference>
<dbReference type="InterPro" id="IPR016135">
    <property type="entry name" value="UBQ-conjugating_enzyme/RWD"/>
</dbReference>
<dbReference type="EMBL" id="JBJKFK010002952">
    <property type="protein sequence ID" value="KAL3310443.1"/>
    <property type="molecule type" value="Genomic_DNA"/>
</dbReference>
<dbReference type="Pfam" id="PF00179">
    <property type="entry name" value="UQ_con"/>
    <property type="match status" value="1"/>
</dbReference>